<dbReference type="EMBL" id="JAGIKV010000002">
    <property type="protein sequence ID" value="MBP2244023.1"/>
    <property type="molecule type" value="Genomic_DNA"/>
</dbReference>
<dbReference type="PANTHER" id="PTHR39160">
    <property type="entry name" value="CELL WALL-BINDING PROTEIN YOCH"/>
    <property type="match status" value="1"/>
</dbReference>
<dbReference type="PANTHER" id="PTHR39160:SF4">
    <property type="entry name" value="RESUSCITATION-PROMOTING FACTOR RPFB"/>
    <property type="match status" value="1"/>
</dbReference>
<dbReference type="CDD" id="cd22786">
    <property type="entry name" value="DPBB_YuiC-like"/>
    <property type="match status" value="1"/>
</dbReference>
<dbReference type="Proteomes" id="UP000810207">
    <property type="component" value="Unassembled WGS sequence"/>
</dbReference>
<dbReference type="Pfam" id="PF06725">
    <property type="entry name" value="3D"/>
    <property type="match status" value="1"/>
</dbReference>
<keyword evidence="2" id="KW-0812">Transmembrane</keyword>
<feature type="transmembrane region" description="Helical" evidence="2">
    <location>
        <begin position="12"/>
        <end position="29"/>
    </location>
</feature>
<proteinExistence type="predicted"/>
<dbReference type="SUPFAM" id="SSF50685">
    <property type="entry name" value="Barwin-like endoglucanases"/>
    <property type="match status" value="1"/>
</dbReference>
<dbReference type="InterPro" id="IPR010611">
    <property type="entry name" value="3D_dom"/>
</dbReference>
<accession>A0ABS4RM94</accession>
<sequence>MKKQFSIQKEHIRGLLVGCVIFAGMMINLNQADAYTFEEESTVLHVESQSSGIEGPIIETSSKSIQEFPEQVSHQYSDEAQLTTMVYMALLWSPQPMVIPRPELPEKQVADPSMPVLAPRSEQILGTQKVTATGYTAGVESTGKGPKHPQYGITYSGVKVRRDKETVSTIAADPKLFPMGSILYIPGYGYGIVADTGSAIKGNKIDLYFPTTKQVYKEWGKKDVEVQVIRQGAGKCTEKMLSELADAIDVYKSVPDSWLDKAI</sequence>
<organism evidence="4 5">
    <name type="scientific">Paenibacillus xylanexedens</name>
    <dbReference type="NCBI Taxonomy" id="528191"/>
    <lineage>
        <taxon>Bacteria</taxon>
        <taxon>Bacillati</taxon>
        <taxon>Bacillota</taxon>
        <taxon>Bacilli</taxon>
        <taxon>Bacillales</taxon>
        <taxon>Paenibacillaceae</taxon>
        <taxon>Paenibacillus</taxon>
    </lineage>
</organism>
<protein>
    <submittedName>
        <fullName evidence="4">3D (Asp-Asp-Asp) domain-containing protein</fullName>
    </submittedName>
</protein>
<evidence type="ECO:0000313" key="4">
    <source>
        <dbReference type="EMBL" id="MBP2244023.1"/>
    </source>
</evidence>
<keyword evidence="5" id="KW-1185">Reference proteome</keyword>
<comment type="caution">
    <text evidence="4">The sequence shown here is derived from an EMBL/GenBank/DDBJ whole genome shotgun (WGS) entry which is preliminary data.</text>
</comment>
<dbReference type="InterPro" id="IPR036908">
    <property type="entry name" value="RlpA-like_sf"/>
</dbReference>
<evidence type="ECO:0000313" key="5">
    <source>
        <dbReference type="Proteomes" id="UP000810207"/>
    </source>
</evidence>
<gene>
    <name evidence="4" type="ORF">J2Z28_000633</name>
</gene>
<reference evidence="4 5" key="1">
    <citation type="submission" date="2021-03" db="EMBL/GenBank/DDBJ databases">
        <title>Genomic Encyclopedia of Type Strains, Phase IV (KMG-IV): sequencing the most valuable type-strain genomes for metagenomic binning, comparative biology and taxonomic classification.</title>
        <authorList>
            <person name="Goeker M."/>
        </authorList>
    </citation>
    <scope>NUCLEOTIDE SEQUENCE [LARGE SCALE GENOMIC DNA]</scope>
    <source>
        <strain evidence="4 5">DSM 21292</strain>
    </source>
</reference>
<feature type="domain" description="3D" evidence="3">
    <location>
        <begin position="168"/>
        <end position="229"/>
    </location>
</feature>
<name>A0ABS4RM94_PAEXY</name>
<keyword evidence="1" id="KW-0732">Signal</keyword>
<dbReference type="InterPro" id="IPR051933">
    <property type="entry name" value="Resuscitation_pf_RpfB"/>
</dbReference>
<keyword evidence="2" id="KW-0472">Membrane</keyword>
<evidence type="ECO:0000259" key="3">
    <source>
        <dbReference type="Pfam" id="PF06725"/>
    </source>
</evidence>
<keyword evidence="2" id="KW-1133">Transmembrane helix</keyword>
<evidence type="ECO:0000256" key="2">
    <source>
        <dbReference type="SAM" id="Phobius"/>
    </source>
</evidence>
<evidence type="ECO:0000256" key="1">
    <source>
        <dbReference type="ARBA" id="ARBA00022729"/>
    </source>
</evidence>
<dbReference type="Gene3D" id="2.40.40.10">
    <property type="entry name" value="RlpA-like domain"/>
    <property type="match status" value="1"/>
</dbReference>